<organism evidence="7 8">
    <name type="scientific">Fopius arisanus</name>
    <dbReference type="NCBI Taxonomy" id="64838"/>
    <lineage>
        <taxon>Eukaryota</taxon>
        <taxon>Metazoa</taxon>
        <taxon>Ecdysozoa</taxon>
        <taxon>Arthropoda</taxon>
        <taxon>Hexapoda</taxon>
        <taxon>Insecta</taxon>
        <taxon>Pterygota</taxon>
        <taxon>Neoptera</taxon>
        <taxon>Endopterygota</taxon>
        <taxon>Hymenoptera</taxon>
        <taxon>Apocrita</taxon>
        <taxon>Ichneumonoidea</taxon>
        <taxon>Braconidae</taxon>
        <taxon>Opiinae</taxon>
        <taxon>Fopius</taxon>
    </lineage>
</organism>
<dbReference type="InterPro" id="IPR037185">
    <property type="entry name" value="EmrE-like"/>
</dbReference>
<evidence type="ECO:0000313" key="7">
    <source>
        <dbReference type="Proteomes" id="UP000694866"/>
    </source>
</evidence>
<keyword evidence="5 6" id="KW-0472">Membrane</keyword>
<dbReference type="AlphaFoldDB" id="A0A9R1U715"/>
<evidence type="ECO:0000256" key="4">
    <source>
        <dbReference type="ARBA" id="ARBA00022989"/>
    </source>
</evidence>
<comment type="similarity">
    <text evidence="2">Belongs to the TMEM234 family.</text>
</comment>
<evidence type="ECO:0000256" key="3">
    <source>
        <dbReference type="ARBA" id="ARBA00022692"/>
    </source>
</evidence>
<evidence type="ECO:0000256" key="6">
    <source>
        <dbReference type="SAM" id="Phobius"/>
    </source>
</evidence>
<dbReference type="Proteomes" id="UP000694866">
    <property type="component" value="Unplaced"/>
</dbReference>
<name>A0A9R1U715_9HYME</name>
<dbReference type="Pfam" id="PF10639">
    <property type="entry name" value="TMEM234"/>
    <property type="match status" value="1"/>
</dbReference>
<protein>
    <submittedName>
        <fullName evidence="8">Transmembrane protein 234 homolog isoform X1</fullName>
    </submittedName>
</protein>
<feature type="transmembrane region" description="Helical" evidence="6">
    <location>
        <begin position="7"/>
        <end position="25"/>
    </location>
</feature>
<keyword evidence="3 6" id="KW-0812">Transmembrane</keyword>
<dbReference type="GO" id="GO:0016020">
    <property type="term" value="C:membrane"/>
    <property type="evidence" value="ECO:0007669"/>
    <property type="project" value="UniProtKB-SubCell"/>
</dbReference>
<sequence length="138" mass="14931">MAVTLESVIYLIIVAIFWGVTNPFIKKGAVGVENVQASTSSARFFKQIFFLFTNLKYLVPFSINQCGSLLYVASLGSTDLSLAVPVANSLTFAFTGLAGWFLGEEKPNKITYMGILMILAGTALCCLDKLSPDDEITS</sequence>
<comment type="subcellular location">
    <subcellularLocation>
        <location evidence="1">Membrane</location>
        <topology evidence="1">Multi-pass membrane protein</topology>
    </subcellularLocation>
</comment>
<evidence type="ECO:0000256" key="1">
    <source>
        <dbReference type="ARBA" id="ARBA00004141"/>
    </source>
</evidence>
<evidence type="ECO:0000313" key="8">
    <source>
        <dbReference type="RefSeq" id="XP_011310844.1"/>
    </source>
</evidence>
<dbReference type="OrthoDB" id="43458at2759"/>
<keyword evidence="4 6" id="KW-1133">Transmembrane helix</keyword>
<dbReference type="InterPro" id="IPR018908">
    <property type="entry name" value="TMEM234"/>
</dbReference>
<proteinExistence type="inferred from homology"/>
<dbReference type="RefSeq" id="XP_011310844.1">
    <property type="nucleotide sequence ID" value="XM_011312542.1"/>
</dbReference>
<dbReference type="SUPFAM" id="SSF103481">
    <property type="entry name" value="Multidrug resistance efflux transporter EmrE"/>
    <property type="match status" value="1"/>
</dbReference>
<reference evidence="8" key="1">
    <citation type="submission" date="2025-08" db="UniProtKB">
        <authorList>
            <consortium name="RefSeq"/>
        </authorList>
    </citation>
    <scope>IDENTIFICATION</scope>
    <source>
        <strain evidence="8">USDA-PBARC FA_bdor</strain>
        <tissue evidence="8">Whole organism</tissue>
    </source>
</reference>
<gene>
    <name evidence="8" type="primary">LOC105271165</name>
</gene>
<evidence type="ECO:0000256" key="2">
    <source>
        <dbReference type="ARBA" id="ARBA00005977"/>
    </source>
</evidence>
<evidence type="ECO:0000256" key="5">
    <source>
        <dbReference type="ARBA" id="ARBA00023136"/>
    </source>
</evidence>
<dbReference type="PANTHER" id="PTHR28668">
    <property type="entry name" value="TRANSMEMBRANE PROTEIN 234"/>
    <property type="match status" value="1"/>
</dbReference>
<feature type="transmembrane region" description="Helical" evidence="6">
    <location>
        <begin position="82"/>
        <end position="103"/>
    </location>
</feature>
<accession>A0A9R1U715</accession>
<dbReference type="GeneID" id="105271165"/>
<dbReference type="KEGG" id="fas:105271165"/>
<dbReference type="PANTHER" id="PTHR28668:SF1">
    <property type="entry name" value="TRANSMEMBRANE PROTEIN 234"/>
    <property type="match status" value="1"/>
</dbReference>
<dbReference type="Gene3D" id="1.10.3730.20">
    <property type="match status" value="1"/>
</dbReference>
<keyword evidence="7" id="KW-1185">Reference proteome</keyword>